<evidence type="ECO:0000256" key="9">
    <source>
        <dbReference type="ARBA" id="ARBA00023015"/>
    </source>
</evidence>
<dbReference type="SUPFAM" id="SSF57884">
    <property type="entry name" value="Ada DNA repair protein, N-terminal domain (N-Ada 10)"/>
    <property type="match status" value="1"/>
</dbReference>
<dbReference type="GO" id="GO:0006285">
    <property type="term" value="P:base-excision repair, AP site formation"/>
    <property type="evidence" value="ECO:0007669"/>
    <property type="project" value="TreeGrafter"/>
</dbReference>
<dbReference type="SMART" id="SM00342">
    <property type="entry name" value="HTH_ARAC"/>
    <property type="match status" value="1"/>
</dbReference>
<dbReference type="InterPro" id="IPR018062">
    <property type="entry name" value="HTH_AraC-typ_CS"/>
</dbReference>
<keyword evidence="12" id="KW-0804">Transcription</keyword>
<dbReference type="PROSITE" id="PS01124">
    <property type="entry name" value="HTH_ARAC_FAMILY_2"/>
    <property type="match status" value="1"/>
</dbReference>
<comment type="cofactor">
    <cofactor evidence="2">
        <name>Zn(2+)</name>
        <dbReference type="ChEBI" id="CHEBI:29105"/>
    </cofactor>
</comment>
<dbReference type="InterPro" id="IPR051912">
    <property type="entry name" value="Alkylbase_DNA_Glycosylase/TA"/>
</dbReference>
<evidence type="ECO:0000256" key="7">
    <source>
        <dbReference type="ARBA" id="ARBA00022763"/>
    </source>
</evidence>
<dbReference type="SUPFAM" id="SSF55945">
    <property type="entry name" value="TATA-box binding protein-like"/>
    <property type="match status" value="1"/>
</dbReference>
<dbReference type="AlphaFoldDB" id="A0A1W2EQL2"/>
<dbReference type="GO" id="GO:0032259">
    <property type="term" value="P:methylation"/>
    <property type="evidence" value="ECO:0007669"/>
    <property type="project" value="UniProtKB-KW"/>
</dbReference>
<evidence type="ECO:0000256" key="1">
    <source>
        <dbReference type="ARBA" id="ARBA00000086"/>
    </source>
</evidence>
<dbReference type="GO" id="GO:0043916">
    <property type="term" value="F:DNA-7-methylguanine glycosylase activity"/>
    <property type="evidence" value="ECO:0007669"/>
    <property type="project" value="TreeGrafter"/>
</dbReference>
<dbReference type="Gene3D" id="3.40.10.10">
    <property type="entry name" value="DNA Methylphosphotriester Repair Domain"/>
    <property type="match status" value="1"/>
</dbReference>
<dbReference type="SUPFAM" id="SSF48150">
    <property type="entry name" value="DNA-glycosylase"/>
    <property type="match status" value="1"/>
</dbReference>
<dbReference type="SMART" id="SM00478">
    <property type="entry name" value="ENDO3c"/>
    <property type="match status" value="1"/>
</dbReference>
<dbReference type="STRING" id="1121400.SAMN02746065_1392"/>
<keyword evidence="4" id="KW-0489">Methyltransferase</keyword>
<dbReference type="EC" id="3.2.2.21" evidence="3"/>
<accession>A0A1W2EQL2</accession>
<dbReference type="InterPro" id="IPR018060">
    <property type="entry name" value="HTH_AraC"/>
</dbReference>
<dbReference type="SUPFAM" id="SSF46689">
    <property type="entry name" value="Homeodomain-like"/>
    <property type="match status" value="1"/>
</dbReference>
<name>A0A1W2EQL2_9BACT</name>
<dbReference type="GO" id="GO:0006307">
    <property type="term" value="P:DNA alkylation repair"/>
    <property type="evidence" value="ECO:0007669"/>
    <property type="project" value="TreeGrafter"/>
</dbReference>
<dbReference type="GO" id="GO:0008725">
    <property type="term" value="F:DNA-3-methyladenine glycosylase activity"/>
    <property type="evidence" value="ECO:0007669"/>
    <property type="project" value="TreeGrafter"/>
</dbReference>
<dbReference type="InterPro" id="IPR004026">
    <property type="entry name" value="Ada_DNA_repair_Zn-bd"/>
</dbReference>
<keyword evidence="10" id="KW-0238">DNA-binding</keyword>
<keyword evidence="5" id="KW-0808">Transferase</keyword>
<gene>
    <name evidence="15" type="ORF">SAMN02746065_1392</name>
</gene>
<dbReference type="Gene3D" id="1.10.1670.10">
    <property type="entry name" value="Helix-hairpin-Helix base-excision DNA repair enzymes (C-terminal)"/>
    <property type="match status" value="1"/>
</dbReference>
<dbReference type="Pfam" id="PF06029">
    <property type="entry name" value="AlkA_N"/>
    <property type="match status" value="1"/>
</dbReference>
<dbReference type="CDD" id="cd00056">
    <property type="entry name" value="ENDO3c"/>
    <property type="match status" value="1"/>
</dbReference>
<evidence type="ECO:0000313" key="16">
    <source>
        <dbReference type="Proteomes" id="UP000192418"/>
    </source>
</evidence>
<dbReference type="PROSITE" id="PS00041">
    <property type="entry name" value="HTH_ARAC_FAMILY_1"/>
    <property type="match status" value="1"/>
</dbReference>
<proteinExistence type="predicted"/>
<comment type="catalytic activity">
    <reaction evidence="1">
        <text>Hydrolysis of alkylated DNA, releasing 3-methyladenine, 3-methylguanine, 7-methylguanine and 7-methyladenine.</text>
        <dbReference type="EC" id="3.2.2.21"/>
    </reaction>
</comment>
<dbReference type="InterPro" id="IPR035451">
    <property type="entry name" value="Ada-like_dom_sf"/>
</dbReference>
<dbReference type="InterPro" id="IPR037046">
    <property type="entry name" value="AlkA_N_sf"/>
</dbReference>
<keyword evidence="11" id="KW-0010">Activator</keyword>
<evidence type="ECO:0000256" key="11">
    <source>
        <dbReference type="ARBA" id="ARBA00023159"/>
    </source>
</evidence>
<dbReference type="GO" id="GO:0032993">
    <property type="term" value="C:protein-DNA complex"/>
    <property type="evidence" value="ECO:0007669"/>
    <property type="project" value="TreeGrafter"/>
</dbReference>
<dbReference type="RefSeq" id="WP_170923929.1">
    <property type="nucleotide sequence ID" value="NZ_FWXY01000039.1"/>
</dbReference>
<sequence length="476" mass="53865">MKEIYKTARINKDKNFDGKFFFGVKTTGIFCRPSCPAPVAKEENVVYFKDIFEALDQFYRPCLRCRPDINLDYYNGNASGTLTVQTALKMIYDGYLNFHSVADLAGELKVSDRHLRKLFVENLGVPPVKIAKYHRAVFAKKLLMFSRQSVTDIAFASGFGSIRQFNQVFKEIFGIAPSTVKKENIEEGSADTTLLVSYNRPFNFSQVIEFMKIRAIKGVEVIDDTSYARTFRTRRSKGYFIVRDNPGKSALELSILCDNIQCYMEIYNRVRRMFDLNTDFTRINDKFKSDPHLSKGMKAGHVPRLPIAFDSFEFCVRAVLGQQISVQAASTLASRIAKKAALKTEKGFPQGLDYFFPGPGEMTKTGLEGIGITGARQATIANIAQGIMDKTFSLNPNQPFEDFQKEFSALRGIGEWTVNYVAMRGLGMVDSFPATDLGIIKALEKNGKRPGKKEILKRAEKWRPYRTYAALCLWNQ</sequence>
<evidence type="ECO:0000256" key="3">
    <source>
        <dbReference type="ARBA" id="ARBA00012000"/>
    </source>
</evidence>
<dbReference type="GO" id="GO:0005737">
    <property type="term" value="C:cytoplasm"/>
    <property type="evidence" value="ECO:0007669"/>
    <property type="project" value="TreeGrafter"/>
</dbReference>
<protein>
    <recommendedName>
        <fullName evidence="3">DNA-3-methyladenine glycosylase II</fullName>
        <ecNumber evidence="3">3.2.2.21</ecNumber>
    </recommendedName>
</protein>
<dbReference type="Proteomes" id="UP000192418">
    <property type="component" value="Unassembled WGS sequence"/>
</dbReference>
<dbReference type="InterPro" id="IPR023170">
    <property type="entry name" value="HhH_base_excis_C"/>
</dbReference>
<keyword evidence="6" id="KW-0479">Metal-binding</keyword>
<evidence type="ECO:0000256" key="12">
    <source>
        <dbReference type="ARBA" id="ARBA00023163"/>
    </source>
</evidence>
<dbReference type="InterPro" id="IPR009057">
    <property type="entry name" value="Homeodomain-like_sf"/>
</dbReference>
<dbReference type="PANTHER" id="PTHR43003:SF13">
    <property type="entry name" value="DNA-3-METHYLADENINE GLYCOSYLASE 2"/>
    <property type="match status" value="1"/>
</dbReference>
<keyword evidence="9" id="KW-0805">Transcription regulation</keyword>
<dbReference type="GO" id="GO:0032131">
    <property type="term" value="F:alkylated DNA binding"/>
    <property type="evidence" value="ECO:0007669"/>
    <property type="project" value="TreeGrafter"/>
</dbReference>
<evidence type="ECO:0000256" key="4">
    <source>
        <dbReference type="ARBA" id="ARBA00022603"/>
    </source>
</evidence>
<evidence type="ECO:0000313" key="15">
    <source>
        <dbReference type="EMBL" id="SMD12003.1"/>
    </source>
</evidence>
<dbReference type="Gene3D" id="1.10.340.30">
    <property type="entry name" value="Hypothetical protein, domain 2"/>
    <property type="match status" value="1"/>
</dbReference>
<keyword evidence="13" id="KW-0234">DNA repair</keyword>
<evidence type="ECO:0000256" key="10">
    <source>
        <dbReference type="ARBA" id="ARBA00023125"/>
    </source>
</evidence>
<evidence type="ECO:0000256" key="2">
    <source>
        <dbReference type="ARBA" id="ARBA00001947"/>
    </source>
</evidence>
<organism evidence="15 16">
    <name type="scientific">Desulfocicer vacuolatum DSM 3385</name>
    <dbReference type="NCBI Taxonomy" id="1121400"/>
    <lineage>
        <taxon>Bacteria</taxon>
        <taxon>Pseudomonadati</taxon>
        <taxon>Thermodesulfobacteriota</taxon>
        <taxon>Desulfobacteria</taxon>
        <taxon>Desulfobacterales</taxon>
        <taxon>Desulfobacteraceae</taxon>
        <taxon>Desulfocicer</taxon>
    </lineage>
</organism>
<evidence type="ECO:0000256" key="8">
    <source>
        <dbReference type="ARBA" id="ARBA00022833"/>
    </source>
</evidence>
<dbReference type="InterPro" id="IPR003265">
    <property type="entry name" value="HhH-GPD_domain"/>
</dbReference>
<evidence type="ECO:0000256" key="6">
    <source>
        <dbReference type="ARBA" id="ARBA00022723"/>
    </source>
</evidence>
<evidence type="ECO:0000256" key="13">
    <source>
        <dbReference type="ARBA" id="ARBA00023204"/>
    </source>
</evidence>
<evidence type="ECO:0000259" key="14">
    <source>
        <dbReference type="PROSITE" id="PS01124"/>
    </source>
</evidence>
<dbReference type="PANTHER" id="PTHR43003">
    <property type="entry name" value="DNA-3-METHYLADENINE GLYCOSYLASE"/>
    <property type="match status" value="1"/>
</dbReference>
<keyword evidence="8" id="KW-0862">Zinc</keyword>
<dbReference type="Pfam" id="PF02805">
    <property type="entry name" value="Ada_Zn_binding"/>
    <property type="match status" value="1"/>
</dbReference>
<dbReference type="InterPro" id="IPR010316">
    <property type="entry name" value="AlkA_N"/>
</dbReference>
<dbReference type="InterPro" id="IPR011257">
    <property type="entry name" value="DNA_glycosylase"/>
</dbReference>
<dbReference type="Gene3D" id="3.30.310.20">
    <property type="entry name" value="DNA-3-methyladenine glycosylase AlkA, N-terminal domain"/>
    <property type="match status" value="1"/>
</dbReference>
<reference evidence="15 16" key="1">
    <citation type="submission" date="2017-04" db="EMBL/GenBank/DDBJ databases">
        <authorList>
            <person name="Afonso C.L."/>
            <person name="Miller P.J."/>
            <person name="Scott M.A."/>
            <person name="Spackman E."/>
            <person name="Goraichik I."/>
            <person name="Dimitrov K.M."/>
            <person name="Suarez D.L."/>
            <person name="Swayne D.E."/>
        </authorList>
    </citation>
    <scope>NUCLEOTIDE SEQUENCE [LARGE SCALE GENOMIC DNA]</scope>
    <source>
        <strain evidence="15 16">DSM 3385</strain>
    </source>
</reference>
<dbReference type="GO" id="GO:0008270">
    <property type="term" value="F:zinc ion binding"/>
    <property type="evidence" value="ECO:0007669"/>
    <property type="project" value="InterPro"/>
</dbReference>
<dbReference type="Gene3D" id="1.10.10.60">
    <property type="entry name" value="Homeodomain-like"/>
    <property type="match status" value="1"/>
</dbReference>
<keyword evidence="7" id="KW-0227">DNA damage</keyword>
<dbReference type="GO" id="GO:0043565">
    <property type="term" value="F:sequence-specific DNA binding"/>
    <property type="evidence" value="ECO:0007669"/>
    <property type="project" value="InterPro"/>
</dbReference>
<dbReference type="EMBL" id="FWXY01000039">
    <property type="protein sequence ID" value="SMD12003.1"/>
    <property type="molecule type" value="Genomic_DNA"/>
</dbReference>
<evidence type="ECO:0000256" key="5">
    <source>
        <dbReference type="ARBA" id="ARBA00022679"/>
    </source>
</evidence>
<dbReference type="GO" id="GO:0003700">
    <property type="term" value="F:DNA-binding transcription factor activity"/>
    <property type="evidence" value="ECO:0007669"/>
    <property type="project" value="InterPro"/>
</dbReference>
<keyword evidence="16" id="KW-1185">Reference proteome</keyword>
<dbReference type="GO" id="GO:0008168">
    <property type="term" value="F:methyltransferase activity"/>
    <property type="evidence" value="ECO:0007669"/>
    <property type="project" value="UniProtKB-KW"/>
</dbReference>
<dbReference type="SMART" id="SM01009">
    <property type="entry name" value="AlkA_N"/>
    <property type="match status" value="1"/>
</dbReference>
<feature type="domain" description="HTH araC/xylS-type" evidence="14">
    <location>
        <begin position="85"/>
        <end position="183"/>
    </location>
</feature>
<dbReference type="Pfam" id="PF12833">
    <property type="entry name" value="HTH_18"/>
    <property type="match status" value="1"/>
</dbReference>